<name>A0ABW5XVC6_9SPHI</name>
<accession>A0ABW5XVC6</accession>
<feature type="non-terminal residue" evidence="1">
    <location>
        <position position="1"/>
    </location>
</feature>
<reference evidence="2" key="1">
    <citation type="journal article" date="2019" name="Int. J. Syst. Evol. Microbiol.">
        <title>The Global Catalogue of Microorganisms (GCM) 10K type strain sequencing project: providing services to taxonomists for standard genome sequencing and annotation.</title>
        <authorList>
            <consortium name="The Broad Institute Genomics Platform"/>
            <consortium name="The Broad Institute Genome Sequencing Center for Infectious Disease"/>
            <person name="Wu L."/>
            <person name="Ma J."/>
        </authorList>
    </citation>
    <scope>NUCLEOTIDE SEQUENCE [LARGE SCALE GENOMIC DNA]</scope>
    <source>
        <strain evidence="2">KCTC 52232</strain>
    </source>
</reference>
<evidence type="ECO:0000313" key="2">
    <source>
        <dbReference type="Proteomes" id="UP001597601"/>
    </source>
</evidence>
<keyword evidence="2" id="KW-1185">Reference proteome</keyword>
<dbReference type="EMBL" id="JBHUON010000043">
    <property type="protein sequence ID" value="MFD2866896.1"/>
    <property type="molecule type" value="Genomic_DNA"/>
</dbReference>
<proteinExistence type="predicted"/>
<sequence>ENTFTALAAIVRQLIAWSLCHGIRWSTSPEYQRIDRINSLSYRRLIEKQAIEFSNKIHVFYPYLSQSIEVNQIVKLLTNINIFIQTFNDISINNKFETFASLDDQISEDHIPKTISYKIEALYDVQYFDLNADFETGLDQI</sequence>
<comment type="caution">
    <text evidence="1">The sequence shown here is derived from an EMBL/GenBank/DDBJ whole genome shotgun (WGS) entry which is preliminary data.</text>
</comment>
<evidence type="ECO:0000313" key="1">
    <source>
        <dbReference type="EMBL" id="MFD2866896.1"/>
    </source>
</evidence>
<dbReference type="RefSeq" id="WP_377130549.1">
    <property type="nucleotide sequence ID" value="NZ_JBHUON010000043.1"/>
</dbReference>
<dbReference type="Proteomes" id="UP001597601">
    <property type="component" value="Unassembled WGS sequence"/>
</dbReference>
<protein>
    <submittedName>
        <fullName evidence="1">Uncharacterized protein</fullName>
    </submittedName>
</protein>
<organism evidence="1 2">
    <name type="scientific">Mucilaginibacter antarcticus</name>
    <dbReference type="NCBI Taxonomy" id="1855725"/>
    <lineage>
        <taxon>Bacteria</taxon>
        <taxon>Pseudomonadati</taxon>
        <taxon>Bacteroidota</taxon>
        <taxon>Sphingobacteriia</taxon>
        <taxon>Sphingobacteriales</taxon>
        <taxon>Sphingobacteriaceae</taxon>
        <taxon>Mucilaginibacter</taxon>
    </lineage>
</organism>
<gene>
    <name evidence="1" type="ORF">ACFSYC_19530</name>
</gene>